<dbReference type="EMBL" id="SJPI01000009">
    <property type="protein sequence ID" value="TWT47107.1"/>
    <property type="molecule type" value="Genomic_DNA"/>
</dbReference>
<evidence type="ECO:0000256" key="1">
    <source>
        <dbReference type="SAM" id="SignalP"/>
    </source>
</evidence>
<evidence type="ECO:0000313" key="2">
    <source>
        <dbReference type="EMBL" id="TWT47107.1"/>
    </source>
</evidence>
<dbReference type="AlphaFoldDB" id="A0A5C5W9D3"/>
<dbReference type="RefSeq" id="WP_146517660.1">
    <property type="nucleotide sequence ID" value="NZ_SJPI01000009.1"/>
</dbReference>
<name>A0A5C5W9D3_9BACT</name>
<evidence type="ECO:0000313" key="3">
    <source>
        <dbReference type="Proteomes" id="UP000316598"/>
    </source>
</evidence>
<keyword evidence="1" id="KW-0732">Signal</keyword>
<dbReference type="OrthoDB" id="263398at2"/>
<protein>
    <recommendedName>
        <fullName evidence="4">Trypsin</fullName>
    </recommendedName>
</protein>
<dbReference type="SUPFAM" id="SSF50494">
    <property type="entry name" value="Trypsin-like serine proteases"/>
    <property type="match status" value="1"/>
</dbReference>
<accession>A0A5C5W9D3</accession>
<comment type="caution">
    <text evidence="2">The sequence shown here is derived from an EMBL/GenBank/DDBJ whole genome shotgun (WGS) entry which is preliminary data.</text>
</comment>
<organism evidence="2 3">
    <name type="scientific">Rubripirellula amarantea</name>
    <dbReference type="NCBI Taxonomy" id="2527999"/>
    <lineage>
        <taxon>Bacteria</taxon>
        <taxon>Pseudomonadati</taxon>
        <taxon>Planctomycetota</taxon>
        <taxon>Planctomycetia</taxon>
        <taxon>Pirellulales</taxon>
        <taxon>Pirellulaceae</taxon>
        <taxon>Rubripirellula</taxon>
    </lineage>
</organism>
<evidence type="ECO:0008006" key="4">
    <source>
        <dbReference type="Google" id="ProtNLM"/>
    </source>
</evidence>
<gene>
    <name evidence="2" type="ORF">Pla22_52610</name>
</gene>
<sequence length="257" mass="27118" precursor="true">MRLIVLFACLLIVALTPLPSLSQDSVFERWDRAVCLHSPGTKPESDTFASGFVVEQSGTLFLVTASHAAHQTQGTSRLRFRCLDGTSQWVSLAILFPGNGNPWVPNRSSDVAIALIASSGPAKPYHTLLAGIAIPVDKLVTEVPRRTTQVEVAGFPFGFGVEPDVKPLVVVTRIASVELKAKNQWGTEPIVYSSPAIAQGTSGGPAFLTVNDPESCDVIGMYVGVCFDASGGKLSKLVPSSVIRTAIKAQSDPGDGG</sequence>
<proteinExistence type="predicted"/>
<dbReference type="InterPro" id="IPR009003">
    <property type="entry name" value="Peptidase_S1_PA"/>
</dbReference>
<feature type="chain" id="PRO_5022810141" description="Trypsin" evidence="1">
    <location>
        <begin position="23"/>
        <end position="257"/>
    </location>
</feature>
<keyword evidence="3" id="KW-1185">Reference proteome</keyword>
<reference evidence="2 3" key="1">
    <citation type="submission" date="2019-02" db="EMBL/GenBank/DDBJ databases">
        <title>Deep-cultivation of Planctomycetes and their phenomic and genomic characterization uncovers novel biology.</title>
        <authorList>
            <person name="Wiegand S."/>
            <person name="Jogler M."/>
            <person name="Boedeker C."/>
            <person name="Pinto D."/>
            <person name="Vollmers J."/>
            <person name="Rivas-Marin E."/>
            <person name="Kohn T."/>
            <person name="Peeters S.H."/>
            <person name="Heuer A."/>
            <person name="Rast P."/>
            <person name="Oberbeckmann S."/>
            <person name="Bunk B."/>
            <person name="Jeske O."/>
            <person name="Meyerdierks A."/>
            <person name="Storesund J.E."/>
            <person name="Kallscheuer N."/>
            <person name="Luecker S."/>
            <person name="Lage O.M."/>
            <person name="Pohl T."/>
            <person name="Merkel B.J."/>
            <person name="Hornburger P."/>
            <person name="Mueller R.-W."/>
            <person name="Bruemmer F."/>
            <person name="Labrenz M."/>
            <person name="Spormann A.M."/>
            <person name="Op Den Camp H."/>
            <person name="Overmann J."/>
            <person name="Amann R."/>
            <person name="Jetten M.S.M."/>
            <person name="Mascher T."/>
            <person name="Medema M.H."/>
            <person name="Devos D.P."/>
            <person name="Kaster A.-K."/>
            <person name="Ovreas L."/>
            <person name="Rohde M."/>
            <person name="Galperin M.Y."/>
            <person name="Jogler C."/>
        </authorList>
    </citation>
    <scope>NUCLEOTIDE SEQUENCE [LARGE SCALE GENOMIC DNA]</scope>
    <source>
        <strain evidence="2 3">Pla22</strain>
    </source>
</reference>
<feature type="signal peptide" evidence="1">
    <location>
        <begin position="1"/>
        <end position="22"/>
    </location>
</feature>
<dbReference type="Proteomes" id="UP000316598">
    <property type="component" value="Unassembled WGS sequence"/>
</dbReference>